<sequence length="186" mass="20422">MPPKPRNARSKRSGARGGSGKITDTGRQRIIDLHAVGKGRNQIAAELGVDPRTITYWANKLGLRFDQAITAEATAARLEQLKGRRLDMAEMIAARIDDLHERLWSPHTTYERGDGELIPVTLPLPPLRDLRDGYTALSLALRSLTELVNSQANETVAADRSMLADLARNLKSAVEADHARGEPTPE</sequence>
<dbReference type="Gene3D" id="1.10.10.60">
    <property type="entry name" value="Homeodomain-like"/>
    <property type="match status" value="1"/>
</dbReference>
<name>A0A164H2H8_9NOCA</name>
<evidence type="ECO:0000313" key="3">
    <source>
        <dbReference type="Proteomes" id="UP000076512"/>
    </source>
</evidence>
<dbReference type="RefSeq" id="WP_067579490.1">
    <property type="nucleotide sequence ID" value="NZ_JABMCZ010000002.1"/>
</dbReference>
<evidence type="ECO:0000256" key="1">
    <source>
        <dbReference type="SAM" id="MobiDB-lite"/>
    </source>
</evidence>
<dbReference type="AlphaFoldDB" id="A0A164H2H8"/>
<feature type="compositionally biased region" description="Basic residues" evidence="1">
    <location>
        <begin position="1"/>
        <end position="14"/>
    </location>
</feature>
<organism evidence="2 3">
    <name type="scientific">Nocardia terpenica</name>
    <dbReference type="NCBI Taxonomy" id="455432"/>
    <lineage>
        <taxon>Bacteria</taxon>
        <taxon>Bacillati</taxon>
        <taxon>Actinomycetota</taxon>
        <taxon>Actinomycetes</taxon>
        <taxon>Mycobacteriales</taxon>
        <taxon>Nocardiaceae</taxon>
        <taxon>Nocardia</taxon>
    </lineage>
</organism>
<keyword evidence="3" id="KW-1185">Reference proteome</keyword>
<protein>
    <submittedName>
        <fullName evidence="2">Uncharacterized protein</fullName>
    </submittedName>
</protein>
<accession>A0A164H2H8</accession>
<dbReference type="STRING" id="455432.AWN90_09385"/>
<reference evidence="2 3" key="1">
    <citation type="submission" date="2016-04" db="EMBL/GenBank/DDBJ databases">
        <authorList>
            <person name="Evans L.H."/>
            <person name="Alamgir A."/>
            <person name="Owens N."/>
            <person name="Weber N.D."/>
            <person name="Virtaneva K."/>
            <person name="Barbian K."/>
            <person name="Babar A."/>
            <person name="Rosenke K."/>
        </authorList>
    </citation>
    <scope>NUCLEOTIDE SEQUENCE [LARGE SCALE GENOMIC DNA]</scope>
    <source>
        <strain evidence="2 3">IFM 0406</strain>
    </source>
</reference>
<evidence type="ECO:0000313" key="2">
    <source>
        <dbReference type="EMBL" id="KZM68143.1"/>
    </source>
</evidence>
<dbReference type="EMBL" id="LWGR01000021">
    <property type="protein sequence ID" value="KZM68143.1"/>
    <property type="molecule type" value="Genomic_DNA"/>
</dbReference>
<gene>
    <name evidence="2" type="ORF">AWN90_09385</name>
</gene>
<proteinExistence type="predicted"/>
<feature type="region of interest" description="Disordered" evidence="1">
    <location>
        <begin position="1"/>
        <end position="24"/>
    </location>
</feature>
<dbReference type="Proteomes" id="UP000076512">
    <property type="component" value="Unassembled WGS sequence"/>
</dbReference>
<comment type="caution">
    <text evidence="2">The sequence shown here is derived from an EMBL/GenBank/DDBJ whole genome shotgun (WGS) entry which is preliminary data.</text>
</comment>
<dbReference type="OrthoDB" id="4551805at2"/>